<sequence length="68" mass="8102">MAHKNTQISDFSEQSTNVEVWVEIVRETTSQLNLKEKHLILGDPNGCKIEVRILYNLMENHYFDYFDR</sequence>
<dbReference type="EMBL" id="JAGKQM010000003">
    <property type="protein sequence ID" value="KAH0934586.1"/>
    <property type="molecule type" value="Genomic_DNA"/>
</dbReference>
<reference evidence="1 2" key="1">
    <citation type="submission" date="2021-05" db="EMBL/GenBank/DDBJ databases">
        <title>Genome Assembly of Synthetic Allotetraploid Brassica napus Reveals Homoeologous Exchanges between Subgenomes.</title>
        <authorList>
            <person name="Davis J.T."/>
        </authorList>
    </citation>
    <scope>NUCLEOTIDE SEQUENCE [LARGE SCALE GENOMIC DNA]</scope>
    <source>
        <strain evidence="2">cv. Da-Ae</strain>
        <tissue evidence="1">Seedling</tissue>
    </source>
</reference>
<name>A0ABQ8DZ14_BRANA</name>
<keyword evidence="2" id="KW-1185">Reference proteome</keyword>
<accession>A0ABQ8DZ14</accession>
<protein>
    <submittedName>
        <fullName evidence="1">Uncharacterized protein</fullName>
    </submittedName>
</protein>
<proteinExistence type="predicted"/>
<dbReference type="Proteomes" id="UP000824890">
    <property type="component" value="Unassembled WGS sequence"/>
</dbReference>
<organism evidence="1 2">
    <name type="scientific">Brassica napus</name>
    <name type="common">Rape</name>
    <dbReference type="NCBI Taxonomy" id="3708"/>
    <lineage>
        <taxon>Eukaryota</taxon>
        <taxon>Viridiplantae</taxon>
        <taxon>Streptophyta</taxon>
        <taxon>Embryophyta</taxon>
        <taxon>Tracheophyta</taxon>
        <taxon>Spermatophyta</taxon>
        <taxon>Magnoliopsida</taxon>
        <taxon>eudicotyledons</taxon>
        <taxon>Gunneridae</taxon>
        <taxon>Pentapetalae</taxon>
        <taxon>rosids</taxon>
        <taxon>malvids</taxon>
        <taxon>Brassicales</taxon>
        <taxon>Brassicaceae</taxon>
        <taxon>Brassiceae</taxon>
        <taxon>Brassica</taxon>
    </lineage>
</organism>
<evidence type="ECO:0000313" key="1">
    <source>
        <dbReference type="EMBL" id="KAH0934586.1"/>
    </source>
</evidence>
<evidence type="ECO:0000313" key="2">
    <source>
        <dbReference type="Proteomes" id="UP000824890"/>
    </source>
</evidence>
<comment type="caution">
    <text evidence="1">The sequence shown here is derived from an EMBL/GenBank/DDBJ whole genome shotgun (WGS) entry which is preliminary data.</text>
</comment>
<gene>
    <name evidence="1" type="ORF">HID58_011703</name>
</gene>